<name>A0ABP3QUJ4_9BACI</name>
<accession>A0ABP3QUJ4</accession>
<evidence type="ECO:0000313" key="2">
    <source>
        <dbReference type="EMBL" id="GAA0597647.1"/>
    </source>
</evidence>
<dbReference type="EMBL" id="BAAADS010000008">
    <property type="protein sequence ID" value="GAA0597647.1"/>
    <property type="molecule type" value="Genomic_DNA"/>
</dbReference>
<keyword evidence="1" id="KW-1133">Transmembrane helix</keyword>
<keyword evidence="3" id="KW-1185">Reference proteome</keyword>
<dbReference type="Pfam" id="PF04306">
    <property type="entry name" value="DUF456"/>
    <property type="match status" value="1"/>
</dbReference>
<dbReference type="InterPro" id="IPR007403">
    <property type="entry name" value="DUF456"/>
</dbReference>
<dbReference type="Proteomes" id="UP001500866">
    <property type="component" value="Unassembled WGS sequence"/>
</dbReference>
<evidence type="ECO:0000313" key="3">
    <source>
        <dbReference type="Proteomes" id="UP001500866"/>
    </source>
</evidence>
<reference evidence="3" key="1">
    <citation type="journal article" date="2019" name="Int. J. Syst. Evol. Microbiol.">
        <title>The Global Catalogue of Microorganisms (GCM) 10K type strain sequencing project: providing services to taxonomists for standard genome sequencing and annotation.</title>
        <authorList>
            <consortium name="The Broad Institute Genomics Platform"/>
            <consortium name="The Broad Institute Genome Sequencing Center for Infectious Disease"/>
            <person name="Wu L."/>
            <person name="Ma J."/>
        </authorList>
    </citation>
    <scope>NUCLEOTIDE SEQUENCE [LARGE SCALE GENOMIC DNA]</scope>
    <source>
        <strain evidence="3">JCM 15395</strain>
    </source>
</reference>
<feature type="transmembrane region" description="Helical" evidence="1">
    <location>
        <begin position="135"/>
        <end position="157"/>
    </location>
</feature>
<protein>
    <submittedName>
        <fullName evidence="2">DUF456 family protein</fullName>
    </submittedName>
</protein>
<feature type="transmembrane region" description="Helical" evidence="1">
    <location>
        <begin position="90"/>
        <end position="115"/>
    </location>
</feature>
<dbReference type="PANTHER" id="PTHR39165">
    <property type="entry name" value="IG HYPOTHETICAL 17883"/>
    <property type="match status" value="1"/>
</dbReference>
<feature type="transmembrane region" description="Helical" evidence="1">
    <location>
        <begin position="51"/>
        <end position="70"/>
    </location>
</feature>
<keyword evidence="1" id="KW-0812">Transmembrane</keyword>
<organism evidence="2 3">
    <name type="scientific">Virgibacillus siamensis</name>
    <dbReference type="NCBI Taxonomy" id="480071"/>
    <lineage>
        <taxon>Bacteria</taxon>
        <taxon>Bacillati</taxon>
        <taxon>Bacillota</taxon>
        <taxon>Bacilli</taxon>
        <taxon>Bacillales</taxon>
        <taxon>Bacillaceae</taxon>
        <taxon>Virgibacillus</taxon>
    </lineage>
</organism>
<dbReference type="RefSeq" id="WP_343811268.1">
    <property type="nucleotide sequence ID" value="NZ_BAAADS010000008.1"/>
</dbReference>
<keyword evidence="1" id="KW-0472">Membrane</keyword>
<proteinExistence type="predicted"/>
<feature type="transmembrane region" description="Helical" evidence="1">
    <location>
        <begin position="6"/>
        <end position="39"/>
    </location>
</feature>
<comment type="caution">
    <text evidence="2">The sequence shown here is derived from an EMBL/GenBank/DDBJ whole genome shotgun (WGS) entry which is preliminary data.</text>
</comment>
<evidence type="ECO:0000256" key="1">
    <source>
        <dbReference type="SAM" id="Phobius"/>
    </source>
</evidence>
<gene>
    <name evidence="2" type="ORF">GCM10009001_12280</name>
</gene>
<sequence length="164" mass="18097">MLDIIIWIVIIAMFILSFVSIIFPVIPGPLVLWIGYLLYHFVINEGELTVLFWIGMVILTVILIVSDIIANSYFVKKFGGSKWGERGAGIAVIIGSFIYPPIGILVLPFIVVIIIELMQKRTGKEAFRASVGSLIGFLGGAVAKVVLQLVMIGWFVIEVIFLNS</sequence>
<dbReference type="PANTHER" id="PTHR39165:SF1">
    <property type="entry name" value="DUF456 DOMAIN-CONTAINING PROTEIN"/>
    <property type="match status" value="1"/>
</dbReference>